<reference evidence="2 3" key="1">
    <citation type="journal article" date="2015" name="Genome Announc.">
        <title>Expanding the biotechnology potential of lactobacilli through comparative genomics of 213 strains and associated genera.</title>
        <authorList>
            <person name="Sun Z."/>
            <person name="Harris H.M."/>
            <person name="McCann A."/>
            <person name="Guo C."/>
            <person name="Argimon S."/>
            <person name="Zhang W."/>
            <person name="Yang X."/>
            <person name="Jeffery I.B."/>
            <person name="Cooney J.C."/>
            <person name="Kagawa T.F."/>
            <person name="Liu W."/>
            <person name="Song Y."/>
            <person name="Salvetti E."/>
            <person name="Wrobel A."/>
            <person name="Rasinkangas P."/>
            <person name="Parkhill J."/>
            <person name="Rea M.C."/>
            <person name="O'Sullivan O."/>
            <person name="Ritari J."/>
            <person name="Douillard F.P."/>
            <person name="Paul Ross R."/>
            <person name="Yang R."/>
            <person name="Briner A.E."/>
            <person name="Felis G.E."/>
            <person name="de Vos W.M."/>
            <person name="Barrangou R."/>
            <person name="Klaenhammer T.R."/>
            <person name="Caufield P.W."/>
            <person name="Cui Y."/>
            <person name="Zhang H."/>
            <person name="O'Toole P.W."/>
        </authorList>
    </citation>
    <scope>NUCLEOTIDE SEQUENCE [LARGE SCALE GENOMIC DNA]</scope>
    <source>
        <strain evidence="2 3">DSM 18527</strain>
    </source>
</reference>
<dbReference type="RefSeq" id="WP_035455411.1">
    <property type="nucleotide sequence ID" value="NZ_AZGA01000009.1"/>
</dbReference>
<keyword evidence="1" id="KW-0812">Transmembrane</keyword>
<gene>
    <name evidence="2" type="ORF">FC83_GL000504</name>
</gene>
<evidence type="ECO:0000313" key="3">
    <source>
        <dbReference type="Proteomes" id="UP000051236"/>
    </source>
</evidence>
<dbReference type="EMBL" id="AZGA01000009">
    <property type="protein sequence ID" value="KRM35946.1"/>
    <property type="molecule type" value="Genomic_DNA"/>
</dbReference>
<feature type="transmembrane region" description="Helical" evidence="1">
    <location>
        <begin position="92"/>
        <end position="114"/>
    </location>
</feature>
<feature type="transmembrane region" description="Helical" evidence="1">
    <location>
        <begin position="20"/>
        <end position="39"/>
    </location>
</feature>
<protein>
    <submittedName>
        <fullName evidence="2">Uncharacterized protein</fullName>
    </submittedName>
</protein>
<sequence>MKNSDKQPQTGLTQVRIYEACVIIAAIISVITVVLTFIYPSWVLWTTTVIGVIFLILVVLGYLIAHRLIRRLTTPVHKAGLPNLGFNLNNPVGVILSFLTYYAIFVFILFLILMTKF</sequence>
<dbReference type="Proteomes" id="UP000051236">
    <property type="component" value="Unassembled WGS sequence"/>
</dbReference>
<name>A0A0R1Y124_9LACO</name>
<keyword evidence="3" id="KW-1185">Reference proteome</keyword>
<dbReference type="PATRIC" id="fig|1423734.3.peg.505"/>
<proteinExistence type="predicted"/>
<dbReference type="AlphaFoldDB" id="A0A0R1Y124"/>
<feature type="transmembrane region" description="Helical" evidence="1">
    <location>
        <begin position="45"/>
        <end position="65"/>
    </location>
</feature>
<evidence type="ECO:0000313" key="2">
    <source>
        <dbReference type="EMBL" id="KRM35946.1"/>
    </source>
</evidence>
<evidence type="ECO:0000256" key="1">
    <source>
        <dbReference type="SAM" id="Phobius"/>
    </source>
</evidence>
<keyword evidence="1" id="KW-0472">Membrane</keyword>
<comment type="caution">
    <text evidence="2">The sequence shown here is derived from an EMBL/GenBank/DDBJ whole genome shotgun (WGS) entry which is preliminary data.</text>
</comment>
<accession>A0A0R1Y124</accession>
<keyword evidence="1" id="KW-1133">Transmembrane helix</keyword>
<organism evidence="2 3">
    <name type="scientific">Agrilactobacillus composti DSM 18527 = JCM 14202</name>
    <dbReference type="NCBI Taxonomy" id="1423734"/>
    <lineage>
        <taxon>Bacteria</taxon>
        <taxon>Bacillati</taxon>
        <taxon>Bacillota</taxon>
        <taxon>Bacilli</taxon>
        <taxon>Lactobacillales</taxon>
        <taxon>Lactobacillaceae</taxon>
        <taxon>Agrilactobacillus</taxon>
    </lineage>
</organism>